<proteinExistence type="predicted"/>
<organism evidence="3 4">
    <name type="scientific">Elysia crispata</name>
    <name type="common">lettuce slug</name>
    <dbReference type="NCBI Taxonomy" id="231223"/>
    <lineage>
        <taxon>Eukaryota</taxon>
        <taxon>Metazoa</taxon>
        <taxon>Spiralia</taxon>
        <taxon>Lophotrochozoa</taxon>
        <taxon>Mollusca</taxon>
        <taxon>Gastropoda</taxon>
        <taxon>Heterobranchia</taxon>
        <taxon>Euthyneura</taxon>
        <taxon>Panpulmonata</taxon>
        <taxon>Sacoglossa</taxon>
        <taxon>Placobranchoidea</taxon>
        <taxon>Plakobranchidae</taxon>
        <taxon>Elysia</taxon>
    </lineage>
</organism>
<evidence type="ECO:0000256" key="2">
    <source>
        <dbReference type="SAM" id="SignalP"/>
    </source>
</evidence>
<keyword evidence="2" id="KW-0732">Signal</keyword>
<comment type="caution">
    <text evidence="3">The sequence shown here is derived from an EMBL/GenBank/DDBJ whole genome shotgun (WGS) entry which is preliminary data.</text>
</comment>
<dbReference type="AlphaFoldDB" id="A0AAE1DEP8"/>
<sequence length="321" mass="35902">MKQALHNLANVLIFLHLLCEIYMCTLTDGGDESDAGLLSDSSWENSSSSSSSESDSNSEKDEPTRSRSRKGACPSISCEQGKAKVDKLLQNINAYAKLLQQKNTPAKRHSIYRNYQPVTRIEFLKFMSILIAMGLDPQDNVKAYWSVSKPHKYTPWFEPPTRHSLVKFKDALISQLTEAAAALNAAPEPAPIMPALNTPQNAPVQVVARLAPESHFAETVRADRNCKVCSKPGNRKRTTNVCATCPGKPHLLRQYLRLHMGYQDKPQSVDLLAQRSNNSLEVCVRSAEEQQAYFDMESELGIVANEEFQHGPVHHLYKHAR</sequence>
<dbReference type="Proteomes" id="UP001283361">
    <property type="component" value="Unassembled WGS sequence"/>
</dbReference>
<evidence type="ECO:0008006" key="5">
    <source>
        <dbReference type="Google" id="ProtNLM"/>
    </source>
</evidence>
<reference evidence="3" key="1">
    <citation type="journal article" date="2023" name="G3 (Bethesda)">
        <title>A reference genome for the long-term kleptoplast-retaining sea slug Elysia crispata morphotype clarki.</title>
        <authorList>
            <person name="Eastman K.E."/>
            <person name="Pendleton A.L."/>
            <person name="Shaikh M.A."/>
            <person name="Suttiyut T."/>
            <person name="Ogas R."/>
            <person name="Tomko P."/>
            <person name="Gavelis G."/>
            <person name="Widhalm J.R."/>
            <person name="Wisecaver J.H."/>
        </authorList>
    </citation>
    <scope>NUCLEOTIDE SEQUENCE</scope>
    <source>
        <strain evidence="3">ECLA1</strain>
    </source>
</reference>
<protein>
    <recommendedName>
        <fullName evidence="5">PiggyBac transposable element-derived protein domain-containing protein</fullName>
    </recommendedName>
</protein>
<evidence type="ECO:0000256" key="1">
    <source>
        <dbReference type="SAM" id="MobiDB-lite"/>
    </source>
</evidence>
<gene>
    <name evidence="3" type="ORF">RRG08_053937</name>
</gene>
<evidence type="ECO:0000313" key="3">
    <source>
        <dbReference type="EMBL" id="KAK3767791.1"/>
    </source>
</evidence>
<name>A0AAE1DEP8_9GAST</name>
<feature type="signal peptide" evidence="2">
    <location>
        <begin position="1"/>
        <end position="29"/>
    </location>
</feature>
<accession>A0AAE1DEP8</accession>
<dbReference type="EMBL" id="JAWDGP010004106">
    <property type="protein sequence ID" value="KAK3767791.1"/>
    <property type="molecule type" value="Genomic_DNA"/>
</dbReference>
<keyword evidence="4" id="KW-1185">Reference proteome</keyword>
<feature type="region of interest" description="Disordered" evidence="1">
    <location>
        <begin position="37"/>
        <end position="75"/>
    </location>
</feature>
<feature type="chain" id="PRO_5042064577" description="PiggyBac transposable element-derived protein domain-containing protein" evidence="2">
    <location>
        <begin position="30"/>
        <end position="321"/>
    </location>
</feature>
<feature type="compositionally biased region" description="Low complexity" evidence="1">
    <location>
        <begin position="39"/>
        <end position="55"/>
    </location>
</feature>
<evidence type="ECO:0000313" key="4">
    <source>
        <dbReference type="Proteomes" id="UP001283361"/>
    </source>
</evidence>